<reference evidence="3 4" key="1">
    <citation type="submission" date="2019-10" db="EMBL/GenBank/DDBJ databases">
        <title>Nocardia macrotermitis sp. nov. and Nocardia aurantia sp. nov., isolated from the gut of fungus growing-termite Macrotermes natalensis.</title>
        <authorList>
            <person name="Benndorf R."/>
            <person name="Schwitalla J."/>
            <person name="Martin K."/>
            <person name="De Beer W."/>
            <person name="Kaster A.-K."/>
            <person name="Vollmers J."/>
            <person name="Poulsen M."/>
            <person name="Beemelmanns C."/>
        </authorList>
    </citation>
    <scope>NUCLEOTIDE SEQUENCE [LARGE SCALE GENOMIC DNA]</scope>
    <source>
        <strain evidence="3 4">RB56</strain>
    </source>
</reference>
<dbReference type="Gene3D" id="3.30.70.360">
    <property type="match status" value="1"/>
</dbReference>
<dbReference type="GO" id="GO:0046657">
    <property type="term" value="P:folic acid catabolic process"/>
    <property type="evidence" value="ECO:0007669"/>
    <property type="project" value="TreeGrafter"/>
</dbReference>
<sequence length="445" mass="46588">MSTASELKARVCAEIERHAAEIVALSDDIMRHPETGYRETRTAAIVADRFTAMGLSPQTGLARTGVKARLRGGAPGPTVAILGELDSLLIPDHPYADPVTGAAHACGHNAQIASMIGAGLGLRTVIGELAGDVVLFAVPAEECVEVGWRMSLRDNGEIHQTTGKAELIRAGHFDDVDLAMLTHTGVDTPPIAFGMRGNGSLVKRVRFHGRAAHAGGMPWAGISAYKAATVAIAAIDAHREFFTDADAVRVHHLITHSGDSVSAIPARTELEMMIRARTVEAMRDASERVDRALRGGALAMGADVEITTAVAYLPFRDDEPFAEVTAVNATELLGADAVGRIPDLTGGSTDMGDLGAVMPVVHPLAASGCATPFHGNAYYTADPVAAAVVPAKVMACTVVDLLADGAAAARSVIERSGPKLGREEFVRLHDSLADSEYFRGGLLGT</sequence>
<keyword evidence="3" id="KW-0378">Hydrolase</keyword>
<evidence type="ECO:0000313" key="3">
    <source>
        <dbReference type="EMBL" id="MQY25284.1"/>
    </source>
</evidence>
<organism evidence="3 4">
    <name type="scientific">Nocardia aurantia</name>
    <dbReference type="NCBI Taxonomy" id="2585199"/>
    <lineage>
        <taxon>Bacteria</taxon>
        <taxon>Bacillati</taxon>
        <taxon>Actinomycetota</taxon>
        <taxon>Actinomycetes</taxon>
        <taxon>Mycobacteriales</taxon>
        <taxon>Nocardiaceae</taxon>
        <taxon>Nocardia</taxon>
    </lineage>
</organism>
<keyword evidence="4" id="KW-1185">Reference proteome</keyword>
<dbReference type="InterPro" id="IPR017144">
    <property type="entry name" value="Xaa-Arg_dipeptidase"/>
</dbReference>
<gene>
    <name evidence="3" type="ORF">NRB56_08400</name>
</gene>
<dbReference type="SUPFAM" id="SSF53187">
    <property type="entry name" value="Zn-dependent exopeptidases"/>
    <property type="match status" value="1"/>
</dbReference>
<evidence type="ECO:0000313" key="4">
    <source>
        <dbReference type="Proteomes" id="UP000431401"/>
    </source>
</evidence>
<dbReference type="Pfam" id="PF01546">
    <property type="entry name" value="Peptidase_M20"/>
    <property type="match status" value="1"/>
</dbReference>
<dbReference type="RefSeq" id="WP_153339177.1">
    <property type="nucleotide sequence ID" value="NZ_WEGI01000002.1"/>
</dbReference>
<dbReference type="EMBL" id="WEGI01000002">
    <property type="protein sequence ID" value="MQY25284.1"/>
    <property type="molecule type" value="Genomic_DNA"/>
</dbReference>
<evidence type="ECO:0000259" key="2">
    <source>
        <dbReference type="Pfam" id="PF07687"/>
    </source>
</evidence>
<dbReference type="PANTHER" id="PTHR30575:SF3">
    <property type="entry name" value="PEPTIDASE M20 DIMERISATION DOMAIN-CONTAINING PROTEIN"/>
    <property type="match status" value="1"/>
</dbReference>
<dbReference type="GO" id="GO:0071713">
    <property type="term" value="F:para-aminobenzoyl-glutamate hydrolase activity"/>
    <property type="evidence" value="ECO:0007669"/>
    <property type="project" value="TreeGrafter"/>
</dbReference>
<evidence type="ECO:0000256" key="1">
    <source>
        <dbReference type="PIRNR" id="PIRNR037226"/>
    </source>
</evidence>
<dbReference type="InterPro" id="IPR036264">
    <property type="entry name" value="Bact_exopeptidase_dim_dom"/>
</dbReference>
<dbReference type="NCBIfam" id="TIGR01891">
    <property type="entry name" value="amidohydrolases"/>
    <property type="match status" value="1"/>
</dbReference>
<proteinExistence type="inferred from homology"/>
<protein>
    <recommendedName>
        <fullName evidence="1">Peptidase M20 domain-containing protein 2</fullName>
    </recommendedName>
</protein>
<accession>A0A7K0DKG6</accession>
<feature type="domain" description="Peptidase M20 dimerisation" evidence="2">
    <location>
        <begin position="204"/>
        <end position="294"/>
    </location>
</feature>
<dbReference type="InterPro" id="IPR017439">
    <property type="entry name" value="Amidohydrolase"/>
</dbReference>
<dbReference type="AlphaFoldDB" id="A0A7K0DKG6"/>
<name>A0A7K0DKG6_9NOCA</name>
<dbReference type="GO" id="GO:0005737">
    <property type="term" value="C:cytoplasm"/>
    <property type="evidence" value="ECO:0007669"/>
    <property type="project" value="TreeGrafter"/>
</dbReference>
<dbReference type="InterPro" id="IPR052030">
    <property type="entry name" value="Peptidase_M20/M20A_hydrolases"/>
</dbReference>
<dbReference type="PANTHER" id="PTHR30575">
    <property type="entry name" value="PEPTIDASE M20"/>
    <property type="match status" value="1"/>
</dbReference>
<dbReference type="Pfam" id="PF07687">
    <property type="entry name" value="M20_dimer"/>
    <property type="match status" value="1"/>
</dbReference>
<dbReference type="InterPro" id="IPR011650">
    <property type="entry name" value="Peptidase_M20_dimer"/>
</dbReference>
<dbReference type="Proteomes" id="UP000431401">
    <property type="component" value="Unassembled WGS sequence"/>
</dbReference>
<comment type="caution">
    <text evidence="3">The sequence shown here is derived from an EMBL/GenBank/DDBJ whole genome shotgun (WGS) entry which is preliminary data.</text>
</comment>
<dbReference type="InterPro" id="IPR002933">
    <property type="entry name" value="Peptidase_M20"/>
</dbReference>
<dbReference type="OrthoDB" id="9777385at2"/>
<dbReference type="PIRSF" id="PIRSF037226">
    <property type="entry name" value="Amidohydrolase_ACY1L2_prd"/>
    <property type="match status" value="1"/>
</dbReference>
<dbReference type="Gene3D" id="3.40.630.10">
    <property type="entry name" value="Zn peptidases"/>
    <property type="match status" value="1"/>
</dbReference>
<dbReference type="GO" id="GO:0016805">
    <property type="term" value="F:dipeptidase activity"/>
    <property type="evidence" value="ECO:0007669"/>
    <property type="project" value="InterPro"/>
</dbReference>
<comment type="similarity">
    <text evidence="1">Belongs to the peptidase M20A family.</text>
</comment>
<dbReference type="SUPFAM" id="SSF55031">
    <property type="entry name" value="Bacterial exopeptidase dimerisation domain"/>
    <property type="match status" value="1"/>
</dbReference>